<comment type="similarity">
    <text evidence="1">Belongs to the polypeptide deformylase family.</text>
</comment>
<organism evidence="2">
    <name type="scientific">marine metagenome</name>
    <dbReference type="NCBI Taxonomy" id="408172"/>
    <lineage>
        <taxon>unclassified sequences</taxon>
        <taxon>metagenomes</taxon>
        <taxon>ecological metagenomes</taxon>
    </lineage>
</organism>
<dbReference type="InterPro" id="IPR036821">
    <property type="entry name" value="Peptide_deformylase_sf"/>
</dbReference>
<dbReference type="AlphaFoldDB" id="A0A382BWG0"/>
<sequence length="190" mass="21977">MDKHPTKHQLHPVLVLGHPGLRAACDMVVDFEDPGFIKEGRRLMFVLQQFRAEHGFGRAIAAPQIGVTKRMIAMNLGDGPFLIVNPEIVWESEERFSLWDDCMSFPFLMVRLSRSVSLTLSWKDHRGQTHFWDQMDQSRSELLQHEIDHLDGILAVDHAMDRDALVAREVYEADRNRYDRMVPDQAQDVL</sequence>
<dbReference type="InterPro" id="IPR023635">
    <property type="entry name" value="Peptide_deformylase"/>
</dbReference>
<dbReference type="Pfam" id="PF01327">
    <property type="entry name" value="Pep_deformylase"/>
    <property type="match status" value="1"/>
</dbReference>
<dbReference type="SUPFAM" id="SSF56420">
    <property type="entry name" value="Peptide deformylase"/>
    <property type="match status" value="1"/>
</dbReference>
<proteinExistence type="inferred from homology"/>
<reference evidence="2" key="1">
    <citation type="submission" date="2018-05" db="EMBL/GenBank/DDBJ databases">
        <authorList>
            <person name="Lanie J.A."/>
            <person name="Ng W.-L."/>
            <person name="Kazmierczak K.M."/>
            <person name="Andrzejewski T.M."/>
            <person name="Davidsen T.M."/>
            <person name="Wayne K.J."/>
            <person name="Tettelin H."/>
            <person name="Glass J.I."/>
            <person name="Rusch D."/>
            <person name="Podicherti R."/>
            <person name="Tsui H.-C.T."/>
            <person name="Winkler M.E."/>
        </authorList>
    </citation>
    <scope>NUCLEOTIDE SEQUENCE</scope>
</reference>
<protein>
    <recommendedName>
        <fullName evidence="3">Peptide deformylase</fullName>
    </recommendedName>
</protein>
<dbReference type="PIRSF" id="PIRSF004749">
    <property type="entry name" value="Pep_def"/>
    <property type="match status" value="1"/>
</dbReference>
<dbReference type="EMBL" id="UINC01031691">
    <property type="protein sequence ID" value="SVB18140.1"/>
    <property type="molecule type" value="Genomic_DNA"/>
</dbReference>
<accession>A0A382BWG0</accession>
<gene>
    <name evidence="2" type="ORF">METZ01_LOCUS170994</name>
</gene>
<dbReference type="PANTHER" id="PTHR10458:SF22">
    <property type="entry name" value="PEPTIDE DEFORMYLASE"/>
    <property type="match status" value="1"/>
</dbReference>
<dbReference type="PRINTS" id="PR01576">
    <property type="entry name" value="PDEFORMYLASE"/>
</dbReference>
<evidence type="ECO:0008006" key="3">
    <source>
        <dbReference type="Google" id="ProtNLM"/>
    </source>
</evidence>
<evidence type="ECO:0000256" key="1">
    <source>
        <dbReference type="ARBA" id="ARBA00010759"/>
    </source>
</evidence>
<dbReference type="Gene3D" id="3.90.45.10">
    <property type="entry name" value="Peptide deformylase"/>
    <property type="match status" value="1"/>
</dbReference>
<dbReference type="HAMAP" id="MF_00163">
    <property type="entry name" value="Pep_deformylase"/>
    <property type="match status" value="1"/>
</dbReference>
<name>A0A382BWG0_9ZZZZ</name>
<evidence type="ECO:0000313" key="2">
    <source>
        <dbReference type="EMBL" id="SVB18140.1"/>
    </source>
</evidence>
<dbReference type="GO" id="GO:0042586">
    <property type="term" value="F:peptide deformylase activity"/>
    <property type="evidence" value="ECO:0007669"/>
    <property type="project" value="InterPro"/>
</dbReference>
<dbReference type="PANTHER" id="PTHR10458">
    <property type="entry name" value="PEPTIDE DEFORMYLASE"/>
    <property type="match status" value="1"/>
</dbReference>